<organism evidence="2 3">
    <name type="scientific">Nocardiopsis endophytica</name>
    <dbReference type="NCBI Taxonomy" id="3018445"/>
    <lineage>
        <taxon>Bacteria</taxon>
        <taxon>Bacillati</taxon>
        <taxon>Actinomycetota</taxon>
        <taxon>Actinomycetes</taxon>
        <taxon>Streptosporangiales</taxon>
        <taxon>Nocardiopsidaceae</taxon>
        <taxon>Nocardiopsis</taxon>
    </lineage>
</organism>
<evidence type="ECO:0000256" key="1">
    <source>
        <dbReference type="SAM" id="Phobius"/>
    </source>
</evidence>
<reference evidence="2 3" key="1">
    <citation type="submission" date="2023-01" db="EMBL/GenBank/DDBJ databases">
        <title>Draft genome sequence of Nocardiopsis sp. RSe5-2 isolated from halophytes.</title>
        <authorList>
            <person name="Duangmal K."/>
            <person name="Chantavorakit T."/>
        </authorList>
    </citation>
    <scope>NUCLEOTIDE SEQUENCE [LARGE SCALE GENOMIC DNA]</scope>
    <source>
        <strain evidence="2 3">RSe5-2</strain>
    </source>
</reference>
<keyword evidence="1" id="KW-0812">Transmembrane</keyword>
<feature type="transmembrane region" description="Helical" evidence="1">
    <location>
        <begin position="46"/>
        <end position="67"/>
    </location>
</feature>
<accession>A0ABT4U108</accession>
<proteinExistence type="predicted"/>
<gene>
    <name evidence="2" type="ORF">O4J56_06915</name>
</gene>
<evidence type="ECO:0000313" key="2">
    <source>
        <dbReference type="EMBL" id="MDA2810366.1"/>
    </source>
</evidence>
<protein>
    <recommendedName>
        <fullName evidence="4">DUF3307 domain-containing protein</fullName>
    </recommendedName>
</protein>
<dbReference type="Proteomes" id="UP001527866">
    <property type="component" value="Unassembled WGS sequence"/>
</dbReference>
<comment type="caution">
    <text evidence="2">The sequence shown here is derived from an EMBL/GenBank/DDBJ whole genome shotgun (WGS) entry which is preliminary data.</text>
</comment>
<dbReference type="EMBL" id="JAQFWQ010000013">
    <property type="protein sequence ID" value="MDA2810366.1"/>
    <property type="molecule type" value="Genomic_DNA"/>
</dbReference>
<dbReference type="RefSeq" id="WP_270684458.1">
    <property type="nucleotide sequence ID" value="NZ_JAQFWQ010000013.1"/>
</dbReference>
<sequence length="180" mass="18772">MHADPIVFLLTAAALVPGHYLGDYGLQTDEQARGKGACTHEGRKACAGHVASLTLAQLVMLALVAVVTGTAMDPVAVALGLGVNAVSHYWADRRATLRGLVLADERRSSKIGFFDGGGAERVDQAWHKVWIVPAALVAASPVPLALALAIAAAAVLAVCDIASWRARRAEQFRNQAASAV</sequence>
<feature type="transmembrane region" description="Helical" evidence="1">
    <location>
        <begin position="130"/>
        <end position="158"/>
    </location>
</feature>
<keyword evidence="3" id="KW-1185">Reference proteome</keyword>
<keyword evidence="1" id="KW-1133">Transmembrane helix</keyword>
<keyword evidence="1" id="KW-0472">Membrane</keyword>
<evidence type="ECO:0008006" key="4">
    <source>
        <dbReference type="Google" id="ProtNLM"/>
    </source>
</evidence>
<name>A0ABT4U108_9ACTN</name>
<evidence type="ECO:0000313" key="3">
    <source>
        <dbReference type="Proteomes" id="UP001527866"/>
    </source>
</evidence>